<feature type="transmembrane region" description="Helical" evidence="11">
    <location>
        <begin position="696"/>
        <end position="719"/>
    </location>
</feature>
<evidence type="ECO:0000256" key="4">
    <source>
        <dbReference type="ARBA" id="ARBA00022692"/>
    </source>
</evidence>
<dbReference type="RefSeq" id="XP_027368460.1">
    <property type="nucleotide sequence ID" value="XM_027512659.1"/>
</dbReference>
<dbReference type="InterPro" id="IPR057291">
    <property type="entry name" value="CHX17_2nd"/>
</dbReference>
<proteinExistence type="inferred from homology"/>
<dbReference type="InterPro" id="IPR050794">
    <property type="entry name" value="CPA2_transporter"/>
</dbReference>
<dbReference type="GO" id="GO:0006885">
    <property type="term" value="P:regulation of pH"/>
    <property type="evidence" value="ECO:0007669"/>
    <property type="project" value="TreeGrafter"/>
</dbReference>
<dbReference type="KEGG" id="aprc:113874437"/>
<keyword evidence="4 11" id="KW-0812">Transmembrane</keyword>
<evidence type="ECO:0000256" key="3">
    <source>
        <dbReference type="ARBA" id="ARBA00022538"/>
    </source>
</evidence>
<feature type="transmembrane region" description="Helical" evidence="11">
    <location>
        <begin position="622"/>
        <end position="641"/>
    </location>
</feature>
<reference evidence="16" key="1">
    <citation type="journal article" date="2019" name="Toxins">
        <title>Detection of Abrin-Like and Prepropulchellin-Like Toxin Genes and Transcripts Using Whole Genome Sequencing and Full-Length Transcript Sequencing of Abrus precatorius.</title>
        <authorList>
            <person name="Hovde B.T."/>
            <person name="Daligault H.E."/>
            <person name="Hanschen E.R."/>
            <person name="Kunde Y.A."/>
            <person name="Johnson M.B."/>
            <person name="Starkenburg S.R."/>
            <person name="Johnson S.L."/>
        </authorList>
    </citation>
    <scope>NUCLEOTIDE SEQUENCE [LARGE SCALE GENOMIC DNA]</scope>
</reference>
<dbReference type="OrthoDB" id="1868135at2759"/>
<keyword evidence="3" id="KW-0633">Potassium transport</keyword>
<dbReference type="GO" id="GO:0012505">
    <property type="term" value="C:endomembrane system"/>
    <property type="evidence" value="ECO:0007669"/>
    <property type="project" value="TreeGrafter"/>
</dbReference>
<feature type="transmembrane region" description="Helical" evidence="11">
    <location>
        <begin position="581"/>
        <end position="601"/>
    </location>
</feature>
<evidence type="ECO:0000259" key="14">
    <source>
        <dbReference type="Pfam" id="PF23256"/>
    </source>
</evidence>
<evidence type="ECO:0000259" key="13">
    <source>
        <dbReference type="Pfam" id="PF10551"/>
    </source>
</evidence>
<dbReference type="InterPro" id="IPR057290">
    <property type="entry name" value="CHX17_C"/>
</dbReference>
<keyword evidence="6 11" id="KW-1133">Transmembrane helix</keyword>
<dbReference type="Proteomes" id="UP000694853">
    <property type="component" value="Unplaced"/>
</dbReference>
<dbReference type="InterPro" id="IPR006153">
    <property type="entry name" value="Cation/H_exchanger_TM"/>
</dbReference>
<comment type="subcellular location">
    <subcellularLocation>
        <location evidence="1">Membrane</location>
        <topology evidence="1">Multi-pass membrane protein</topology>
    </subcellularLocation>
</comment>
<dbReference type="GeneID" id="113874437"/>
<name>A0A8B8MIQ4_ABRPR</name>
<feature type="transmembrane region" description="Helical" evidence="11">
    <location>
        <begin position="415"/>
        <end position="433"/>
    </location>
</feature>
<evidence type="ECO:0000259" key="12">
    <source>
        <dbReference type="Pfam" id="PF00999"/>
    </source>
</evidence>
<dbReference type="GO" id="GO:0015297">
    <property type="term" value="F:antiporter activity"/>
    <property type="evidence" value="ECO:0007669"/>
    <property type="project" value="InterPro"/>
</dbReference>
<dbReference type="AlphaFoldDB" id="A0A8B8MIQ4"/>
<dbReference type="GO" id="GO:0016020">
    <property type="term" value="C:membrane"/>
    <property type="evidence" value="ECO:0007669"/>
    <property type="project" value="UniProtKB-SubCell"/>
</dbReference>
<dbReference type="InterPro" id="IPR038770">
    <property type="entry name" value="Na+/solute_symporter_sf"/>
</dbReference>
<feature type="domain" description="Cation/H(+) antiporter C-terminal" evidence="15">
    <location>
        <begin position="979"/>
        <end position="1122"/>
    </location>
</feature>
<reference evidence="17" key="2">
    <citation type="submission" date="2025-08" db="UniProtKB">
        <authorList>
            <consortium name="RefSeq"/>
        </authorList>
    </citation>
    <scope>IDENTIFICATION</scope>
    <source>
        <tissue evidence="17">Young leaves</tissue>
    </source>
</reference>
<dbReference type="Pfam" id="PF10551">
    <property type="entry name" value="MULE"/>
    <property type="match status" value="1"/>
</dbReference>
<feature type="domain" description="Cation/H(+) antiporter central" evidence="14">
    <location>
        <begin position="840"/>
        <end position="963"/>
    </location>
</feature>
<evidence type="ECO:0000256" key="10">
    <source>
        <dbReference type="SAM" id="MobiDB-lite"/>
    </source>
</evidence>
<feature type="transmembrane region" description="Helical" evidence="11">
    <location>
        <begin position="767"/>
        <end position="785"/>
    </location>
</feature>
<dbReference type="Pfam" id="PF23256">
    <property type="entry name" value="CHX17_2nd"/>
    <property type="match status" value="1"/>
</dbReference>
<organism evidence="16 17">
    <name type="scientific">Abrus precatorius</name>
    <name type="common">Indian licorice</name>
    <name type="synonym">Glycine abrus</name>
    <dbReference type="NCBI Taxonomy" id="3816"/>
    <lineage>
        <taxon>Eukaryota</taxon>
        <taxon>Viridiplantae</taxon>
        <taxon>Streptophyta</taxon>
        <taxon>Embryophyta</taxon>
        <taxon>Tracheophyta</taxon>
        <taxon>Spermatophyta</taxon>
        <taxon>Magnoliopsida</taxon>
        <taxon>eudicotyledons</taxon>
        <taxon>Gunneridae</taxon>
        <taxon>Pentapetalae</taxon>
        <taxon>rosids</taxon>
        <taxon>fabids</taxon>
        <taxon>Fabales</taxon>
        <taxon>Fabaceae</taxon>
        <taxon>Papilionoideae</taxon>
        <taxon>50 kb inversion clade</taxon>
        <taxon>NPAAA clade</taxon>
        <taxon>indigoferoid/millettioid clade</taxon>
        <taxon>Abreae</taxon>
        <taxon>Abrus</taxon>
    </lineage>
</organism>
<dbReference type="Pfam" id="PF00999">
    <property type="entry name" value="Na_H_Exchanger"/>
    <property type="match status" value="1"/>
</dbReference>
<keyword evidence="7" id="KW-0406">Ion transport</keyword>
<dbReference type="Pfam" id="PF23259">
    <property type="entry name" value="CHX17_C"/>
    <property type="match status" value="1"/>
</dbReference>
<evidence type="ECO:0000259" key="15">
    <source>
        <dbReference type="Pfam" id="PF23259"/>
    </source>
</evidence>
<feature type="transmembrane region" description="Helical" evidence="11">
    <location>
        <begin position="445"/>
        <end position="468"/>
    </location>
</feature>
<evidence type="ECO:0000256" key="9">
    <source>
        <dbReference type="ARBA" id="ARBA00038341"/>
    </source>
</evidence>
<comment type="similarity">
    <text evidence="9">Belongs to the monovalent cation:proton antiporter 2 (CPA2) transporter (TC 2.A.37) family. CHX (TC 2.A.37.4) subfamily.</text>
</comment>
<evidence type="ECO:0000313" key="16">
    <source>
        <dbReference type="Proteomes" id="UP000694853"/>
    </source>
</evidence>
<feature type="domain" description="MULE transposase" evidence="13">
    <location>
        <begin position="158"/>
        <end position="256"/>
    </location>
</feature>
<dbReference type="PANTHER" id="PTHR32468:SF66">
    <property type="entry name" value="CATION_H+ EXCHANGER DOMAIN-CONTAINING PROTEIN"/>
    <property type="match status" value="1"/>
</dbReference>
<evidence type="ECO:0000256" key="1">
    <source>
        <dbReference type="ARBA" id="ARBA00004141"/>
    </source>
</evidence>
<feature type="transmembrane region" description="Helical" evidence="11">
    <location>
        <begin position="515"/>
        <end position="536"/>
    </location>
</feature>
<evidence type="ECO:0000256" key="7">
    <source>
        <dbReference type="ARBA" id="ARBA00023065"/>
    </source>
</evidence>
<keyword evidence="5" id="KW-0630">Potassium</keyword>
<feature type="transmembrane region" description="Helical" evidence="11">
    <location>
        <begin position="384"/>
        <end position="408"/>
    </location>
</feature>
<dbReference type="Gene3D" id="1.20.1530.20">
    <property type="match status" value="1"/>
</dbReference>
<dbReference type="PANTHER" id="PTHR32468">
    <property type="entry name" value="CATION/H + ANTIPORTER"/>
    <property type="match status" value="1"/>
</dbReference>
<evidence type="ECO:0000256" key="5">
    <source>
        <dbReference type="ARBA" id="ARBA00022958"/>
    </source>
</evidence>
<feature type="transmembrane region" description="Helical" evidence="11">
    <location>
        <begin position="661"/>
        <end position="684"/>
    </location>
</feature>
<keyword evidence="16" id="KW-1185">Reference proteome</keyword>
<feature type="compositionally biased region" description="Acidic residues" evidence="10">
    <location>
        <begin position="47"/>
        <end position="69"/>
    </location>
</feature>
<evidence type="ECO:0000313" key="17">
    <source>
        <dbReference type="RefSeq" id="XP_027368460.1"/>
    </source>
</evidence>
<protein>
    <submittedName>
        <fullName evidence="17">Cation/H(+) antiporter 15-like</fullName>
    </submittedName>
</protein>
<feature type="transmembrane region" description="Helical" evidence="11">
    <location>
        <begin position="548"/>
        <end position="569"/>
    </location>
</feature>
<evidence type="ECO:0000256" key="8">
    <source>
        <dbReference type="ARBA" id="ARBA00023136"/>
    </source>
</evidence>
<feature type="region of interest" description="Disordered" evidence="10">
    <location>
        <begin position="1"/>
        <end position="73"/>
    </location>
</feature>
<feature type="transmembrane region" description="Helical" evidence="11">
    <location>
        <begin position="731"/>
        <end position="755"/>
    </location>
</feature>
<keyword evidence="2" id="KW-0813">Transport</keyword>
<feature type="transmembrane region" description="Helical" evidence="11">
    <location>
        <begin position="480"/>
        <end position="503"/>
    </location>
</feature>
<keyword evidence="8 11" id="KW-0472">Membrane</keyword>
<evidence type="ECO:0000256" key="11">
    <source>
        <dbReference type="SAM" id="Phobius"/>
    </source>
</evidence>
<evidence type="ECO:0000256" key="2">
    <source>
        <dbReference type="ARBA" id="ARBA00022448"/>
    </source>
</evidence>
<dbReference type="GO" id="GO:0006813">
    <property type="term" value="P:potassium ion transport"/>
    <property type="evidence" value="ECO:0007669"/>
    <property type="project" value="UniProtKB-KW"/>
</dbReference>
<dbReference type="GO" id="GO:1902600">
    <property type="term" value="P:proton transmembrane transport"/>
    <property type="evidence" value="ECO:0007669"/>
    <property type="project" value="InterPro"/>
</dbReference>
<feature type="domain" description="Cation/H+ exchanger transmembrane" evidence="12">
    <location>
        <begin position="396"/>
        <end position="781"/>
    </location>
</feature>
<dbReference type="InterPro" id="IPR018289">
    <property type="entry name" value="MULE_transposase_dom"/>
</dbReference>
<accession>A0A8B8MIQ4</accession>
<evidence type="ECO:0000256" key="6">
    <source>
        <dbReference type="ARBA" id="ARBA00022989"/>
    </source>
</evidence>
<gene>
    <name evidence="17" type="primary">LOC113874437</name>
</gene>
<sequence>MHTLPLGLRPNSAADTHAEGSDEEDEAYTSIVPNREVEWKQNNTESDYPDFDEDGDDKESEDEEVDEDSYLSSPMIEKHPFEESLFMRALDITSMQALEFLEYANLEMCDVVRGSIVQLDVVKAYHNDELVPDVQILRHIFWSFAPCIRAFRYCKPLVQVDGTHLYGKYKGALLVAVAQDDNQNILLIGFAIVEGKTADDWQFFLENLCKHVVTQDGVGIISDRHKSINAAIRRSNRQWEPPKAFHMYCIRHIAANFLQRFKTPYLHKLIICIDSGGDISYSSTKNCCCWGNTGQFPFLVMYADIVVLTLSPNHYSLGWISKTSPSEYKWKYYWFTSVSSCDMALVNISSRIPIYANRSIWECENATKFQRSKGVFYGDNPLDYILSLVILQIAIVSLLTSWLQFLLIPLGEGSFVPQVLAGLIAGPSVLGNAESVRKWLFPKKSFYVSETIAFFGSIMYMFMIGIKLDLPLLLRAGKRTWAIGICSSLMPVILSTLVAFILRKTLSPDQALHKSLIYISCFLSSSSFHVTACLLADLKLLNSEVGRLALSSAVVSGLVSSMGVTFIISQQQTSLRKEDDNSFNLMIISLIVMVVFIVCLLRPIMLWMIRQTPQGKPIKESYIVSVFLMLLVCSLLGELIGEHFLMGPVLLGMAVPEGPPLGSALIERLDTMVSVVFMPLYFLFTGARCKLYTIDAQSFVIVQLVAIISCFGKVIGTILPSIYCKIPMTDALSLGLILSANGITQLIYIQSCLYLGIIDEQSYSNMVVAILLITGVVTPTVKFLYDPSKRYLSLNRRRTIEHSSPNAELRLMACIHHQENTPPIINVLEMSNSSIESPICFYVLHLIQLKGRSAPLFIDHQPSNKANSSHSSHSQKIINAFKSYEQQNIGKVVVNLFTSISPYETMHDEICMQAAEKRACMVIMPFHKQWTSSGMTESAHPIRALNRHLLRTAPCSVGILIERENLIRNNPLTCVTFYSVGIVFIEGPDDREALAYAMRMADHPNVRVTVIRLIEPRKKNRNFINRDPDGDLIHKFKIDYIQVKRHDYREEIVRDSVEMISIIRTLEGCFDLILVGRRHESESLLFRGLTEWNEYPELGPVGDVLVSSDSTFDGSVLVVQQQNRVGVGHHDLHLDNSTYSKHQHLTIVEVPRSKMVWPIV</sequence>